<keyword evidence="3" id="KW-1185">Reference proteome</keyword>
<dbReference type="RefSeq" id="WP_238311809.1">
    <property type="nucleotide sequence ID" value="NZ_BPQV01000008.1"/>
</dbReference>
<reference evidence="2" key="2">
    <citation type="submission" date="2021-08" db="EMBL/GenBank/DDBJ databases">
        <authorList>
            <person name="Tani A."/>
            <person name="Ola A."/>
            <person name="Ogura Y."/>
            <person name="Katsura K."/>
            <person name="Hayashi T."/>
        </authorList>
    </citation>
    <scope>NUCLEOTIDE SEQUENCE</scope>
    <source>
        <strain evidence="2">NBRC 15689</strain>
    </source>
</reference>
<reference evidence="2" key="1">
    <citation type="journal article" date="2021" name="Front. Microbiol.">
        <title>Comprehensive Comparative Genomics and Phenotyping of Methylobacterium Species.</title>
        <authorList>
            <person name="Alessa O."/>
            <person name="Ogura Y."/>
            <person name="Fujitani Y."/>
            <person name="Takami H."/>
            <person name="Hayashi T."/>
            <person name="Sahin N."/>
            <person name="Tani A."/>
        </authorList>
    </citation>
    <scope>NUCLEOTIDE SEQUENCE</scope>
    <source>
        <strain evidence="2">NBRC 15689</strain>
    </source>
</reference>
<feature type="chain" id="PRO_5046930155" evidence="1">
    <location>
        <begin position="33"/>
        <end position="193"/>
    </location>
</feature>
<evidence type="ECO:0000313" key="3">
    <source>
        <dbReference type="Proteomes" id="UP001055156"/>
    </source>
</evidence>
<comment type="caution">
    <text evidence="2">The sequence shown here is derived from an EMBL/GenBank/DDBJ whole genome shotgun (WGS) entry which is preliminary data.</text>
</comment>
<keyword evidence="1" id="KW-0732">Signal</keyword>
<evidence type="ECO:0000256" key="1">
    <source>
        <dbReference type="SAM" id="SignalP"/>
    </source>
</evidence>
<dbReference type="InterPro" id="IPR006311">
    <property type="entry name" value="TAT_signal"/>
</dbReference>
<dbReference type="Proteomes" id="UP001055156">
    <property type="component" value="Unassembled WGS sequence"/>
</dbReference>
<dbReference type="EMBL" id="BPQV01000008">
    <property type="protein sequence ID" value="GJE28016.1"/>
    <property type="molecule type" value="Genomic_DNA"/>
</dbReference>
<accession>A0ABQ4TAE4</accession>
<protein>
    <submittedName>
        <fullName evidence="2">Uncharacterized protein</fullName>
    </submittedName>
</protein>
<organism evidence="2 3">
    <name type="scientific">Methylobacterium organophilum</name>
    <dbReference type="NCBI Taxonomy" id="410"/>
    <lineage>
        <taxon>Bacteria</taxon>
        <taxon>Pseudomonadati</taxon>
        <taxon>Pseudomonadota</taxon>
        <taxon>Alphaproteobacteria</taxon>
        <taxon>Hyphomicrobiales</taxon>
        <taxon>Methylobacteriaceae</taxon>
        <taxon>Methylobacterium</taxon>
    </lineage>
</organism>
<name>A0ABQ4TAE4_METOR</name>
<feature type="signal peptide" evidence="1">
    <location>
        <begin position="1"/>
        <end position="32"/>
    </location>
</feature>
<sequence length="193" mass="19305">MTTTARILLAAALAAGSLAPASALLAGSAAWAQSRAAAAPAKAPAPPKEVALTQAQIDGIVAAQGELAKVSSAGDGEKPDPKAKAAVEAIVKKNGFAGLDDFQGAADSVEAVLDGVDPETKAYVGVAPLLRKQIAAVEADKAMPAKDKAAALKELRQALAQGEPSQPSEGNIALVTRNYDTLAAVMGEGQGQE</sequence>
<evidence type="ECO:0000313" key="2">
    <source>
        <dbReference type="EMBL" id="GJE28016.1"/>
    </source>
</evidence>
<dbReference type="PROSITE" id="PS51318">
    <property type="entry name" value="TAT"/>
    <property type="match status" value="1"/>
</dbReference>
<gene>
    <name evidence="2" type="ORF">LKMONMHP_2880</name>
</gene>
<proteinExistence type="predicted"/>